<comment type="catalytic activity">
    <reaction evidence="2">
        <text>a 3'-end 2',3'-cyclophospho-ribonucleotide-RNA + H2O = a 3'-end 2'-phospho-ribonucleotide-RNA + H(+)</text>
        <dbReference type="Rhea" id="RHEA:11828"/>
        <dbReference type="Rhea" id="RHEA-COMP:10464"/>
        <dbReference type="Rhea" id="RHEA-COMP:17353"/>
        <dbReference type="ChEBI" id="CHEBI:15377"/>
        <dbReference type="ChEBI" id="CHEBI:15378"/>
        <dbReference type="ChEBI" id="CHEBI:83064"/>
        <dbReference type="ChEBI" id="CHEBI:173113"/>
        <dbReference type="EC" id="3.1.4.58"/>
    </reaction>
</comment>
<dbReference type="PANTHER" id="PTHR35561:SF1">
    <property type="entry name" value="RNA 2',3'-CYCLIC PHOSPHODIESTERASE"/>
    <property type="match status" value="1"/>
</dbReference>
<dbReference type="Proteomes" id="UP000321110">
    <property type="component" value="Unassembled WGS sequence"/>
</dbReference>
<feature type="short sequence motif" description="HXTX 1" evidence="2">
    <location>
        <begin position="38"/>
        <end position="41"/>
    </location>
</feature>
<accession>A0A5C7W1N0</accession>
<evidence type="ECO:0000313" key="3">
    <source>
        <dbReference type="EMBL" id="TXI31676.1"/>
    </source>
</evidence>
<keyword evidence="1 2" id="KW-0378">Hydrolase</keyword>
<dbReference type="EC" id="3.1.4.58" evidence="2"/>
<gene>
    <name evidence="3" type="primary">thpR</name>
    <name evidence="3" type="ORF">E6Q69_10765</name>
</gene>
<comment type="caution">
    <text evidence="3">The sequence shown here is derived from an EMBL/GenBank/DDBJ whole genome shotgun (WGS) entry which is preliminary data.</text>
</comment>
<dbReference type="NCBIfam" id="TIGR02258">
    <property type="entry name" value="2_5_ligase"/>
    <property type="match status" value="1"/>
</dbReference>
<dbReference type="PANTHER" id="PTHR35561">
    <property type="entry name" value="RNA 2',3'-CYCLIC PHOSPHODIESTERASE"/>
    <property type="match status" value="1"/>
</dbReference>
<dbReference type="Pfam" id="PF13563">
    <property type="entry name" value="2_5_RNA_ligase2"/>
    <property type="match status" value="1"/>
</dbReference>
<dbReference type="EMBL" id="SSFO01000178">
    <property type="protein sequence ID" value="TXI31676.1"/>
    <property type="molecule type" value="Genomic_DNA"/>
</dbReference>
<dbReference type="HAMAP" id="MF_01940">
    <property type="entry name" value="RNA_CPDase"/>
    <property type="match status" value="1"/>
</dbReference>
<organism evidence="3 4">
    <name type="scientific">Aquipseudomonas alcaligenes</name>
    <name type="common">Pseudomonas alcaligenes</name>
    <dbReference type="NCBI Taxonomy" id="43263"/>
    <lineage>
        <taxon>Bacteria</taxon>
        <taxon>Pseudomonadati</taxon>
        <taxon>Pseudomonadota</taxon>
        <taxon>Gammaproteobacteria</taxon>
        <taxon>Pseudomonadales</taxon>
        <taxon>Pseudomonadaceae</taxon>
        <taxon>Aquipseudomonas</taxon>
    </lineage>
</organism>
<reference evidence="3 4" key="1">
    <citation type="submission" date="2018-09" db="EMBL/GenBank/DDBJ databases">
        <title>Metagenome Assembled Genomes from an Advanced Water Purification Facility.</title>
        <authorList>
            <person name="Stamps B.W."/>
            <person name="Spear J.R."/>
        </authorList>
    </citation>
    <scope>NUCLEOTIDE SEQUENCE [LARGE SCALE GENOMIC DNA]</scope>
    <source>
        <strain evidence="3">Bin_52_1</strain>
    </source>
</reference>
<name>A0A5C7W1N0_AQUAC</name>
<dbReference type="InterPro" id="IPR004175">
    <property type="entry name" value="RNA_CPDase"/>
</dbReference>
<evidence type="ECO:0000256" key="1">
    <source>
        <dbReference type="ARBA" id="ARBA00022801"/>
    </source>
</evidence>
<dbReference type="GO" id="GO:0008664">
    <property type="term" value="F:RNA 2',3'-cyclic 3'-phosphodiesterase activity"/>
    <property type="evidence" value="ECO:0007669"/>
    <property type="project" value="UniProtKB-EC"/>
</dbReference>
<feature type="active site" description="Proton donor" evidence="2">
    <location>
        <position position="38"/>
    </location>
</feature>
<dbReference type="AlphaFoldDB" id="A0A5C7W1N0"/>
<dbReference type="Gene3D" id="3.90.1140.10">
    <property type="entry name" value="Cyclic phosphodiesterase"/>
    <property type="match status" value="1"/>
</dbReference>
<comment type="function">
    <text evidence="2">Hydrolyzes RNA 2',3'-cyclic phosphodiester to an RNA 2'-phosphomonoester.</text>
</comment>
<sequence>MLRLFFALPCPSGIAAQIDAWRHDQHFVGRPVPTANLHVTLAFLGQVPESRLQQLQRVPPRLALADLAFDLHLDCLDCWPEGLLHLAPSQPPQALLKLASALQQQLQLDGLSLEPRPYRPHLTLARDSRPADMRTPPSFAWHVDQLHLYQSAGGRYLSLQRWPLGQP</sequence>
<feature type="active site" description="Proton acceptor" evidence="2">
    <location>
        <position position="121"/>
    </location>
</feature>
<dbReference type="SUPFAM" id="SSF55144">
    <property type="entry name" value="LigT-like"/>
    <property type="match status" value="1"/>
</dbReference>
<comment type="similarity">
    <text evidence="2">Belongs to the 2H phosphoesterase superfamily. ThpR family.</text>
</comment>
<dbReference type="GO" id="GO:0004113">
    <property type="term" value="F:2',3'-cyclic-nucleotide 3'-phosphodiesterase activity"/>
    <property type="evidence" value="ECO:0007669"/>
    <property type="project" value="InterPro"/>
</dbReference>
<dbReference type="InterPro" id="IPR009097">
    <property type="entry name" value="Cyclic_Pdiesterase"/>
</dbReference>
<feature type="short sequence motif" description="HXTX 2" evidence="2">
    <location>
        <begin position="121"/>
        <end position="124"/>
    </location>
</feature>
<evidence type="ECO:0000313" key="4">
    <source>
        <dbReference type="Proteomes" id="UP000321110"/>
    </source>
</evidence>
<evidence type="ECO:0000256" key="2">
    <source>
        <dbReference type="HAMAP-Rule" id="MF_01940"/>
    </source>
</evidence>
<proteinExistence type="inferred from homology"/>
<protein>
    <recommendedName>
        <fullName evidence="2">RNA 2',3'-cyclic phosphodiesterase</fullName>
        <shortName evidence="2">RNA 2',3'-CPDase</shortName>
        <ecNumber evidence="2">3.1.4.58</ecNumber>
    </recommendedName>
</protein>